<organism evidence="6 7">
    <name type="scientific">Marinobacterium aestuariivivens</name>
    <dbReference type="NCBI Taxonomy" id="1698799"/>
    <lineage>
        <taxon>Bacteria</taxon>
        <taxon>Pseudomonadati</taxon>
        <taxon>Pseudomonadota</taxon>
        <taxon>Gammaproteobacteria</taxon>
        <taxon>Oceanospirillales</taxon>
        <taxon>Oceanospirillaceae</taxon>
        <taxon>Marinobacterium</taxon>
    </lineage>
</organism>
<dbReference type="PROSITE" id="PS50984">
    <property type="entry name" value="TRUD"/>
    <property type="match status" value="1"/>
</dbReference>
<evidence type="ECO:0000256" key="1">
    <source>
        <dbReference type="ARBA" id="ARBA00007953"/>
    </source>
</evidence>
<dbReference type="EC" id="5.4.99.27" evidence="4"/>
<feature type="active site" description="Nucleophile" evidence="4">
    <location>
        <position position="85"/>
    </location>
</feature>
<comment type="catalytic activity">
    <reaction evidence="4">
        <text>uridine(13) in tRNA = pseudouridine(13) in tRNA</text>
        <dbReference type="Rhea" id="RHEA:42540"/>
        <dbReference type="Rhea" id="RHEA-COMP:10105"/>
        <dbReference type="Rhea" id="RHEA-COMP:10106"/>
        <dbReference type="ChEBI" id="CHEBI:65314"/>
        <dbReference type="ChEBI" id="CHEBI:65315"/>
        <dbReference type="EC" id="5.4.99.27"/>
    </reaction>
</comment>
<dbReference type="Proteomes" id="UP001596422">
    <property type="component" value="Unassembled WGS sequence"/>
</dbReference>
<dbReference type="Gene3D" id="3.30.2350.20">
    <property type="entry name" value="TruD, catalytic domain"/>
    <property type="match status" value="1"/>
</dbReference>
<evidence type="ECO:0000256" key="3">
    <source>
        <dbReference type="ARBA" id="ARBA00023235"/>
    </source>
</evidence>
<comment type="caution">
    <text evidence="6">The sequence shown here is derived from an EMBL/GenBank/DDBJ whole genome shotgun (WGS) entry which is preliminary data.</text>
</comment>
<dbReference type="InterPro" id="IPR020119">
    <property type="entry name" value="PsdUridine_synth_TruD_CS"/>
</dbReference>
<dbReference type="Gene3D" id="3.30.2340.10">
    <property type="entry name" value="TruD, insertion domain"/>
    <property type="match status" value="1"/>
</dbReference>
<comment type="function">
    <text evidence="4">Responsible for synthesis of pseudouridine from uracil-13 in transfer RNAs.</text>
</comment>
<dbReference type="Pfam" id="PF01142">
    <property type="entry name" value="TruD"/>
    <property type="match status" value="2"/>
</dbReference>
<feature type="domain" description="TRUD" evidence="5">
    <location>
        <begin position="159"/>
        <end position="306"/>
    </location>
</feature>
<dbReference type="RefSeq" id="WP_379908546.1">
    <property type="nucleotide sequence ID" value="NZ_JBHSWE010000001.1"/>
</dbReference>
<evidence type="ECO:0000259" key="5">
    <source>
        <dbReference type="PROSITE" id="PS50984"/>
    </source>
</evidence>
<dbReference type="InterPro" id="IPR050170">
    <property type="entry name" value="TruD_pseudoU_synthase"/>
</dbReference>
<evidence type="ECO:0000313" key="6">
    <source>
        <dbReference type="EMBL" id="MFC6670028.1"/>
    </source>
</evidence>
<proteinExistence type="inferred from homology"/>
<dbReference type="InterPro" id="IPR001656">
    <property type="entry name" value="PsdUridine_synth_TruD"/>
</dbReference>
<comment type="similarity">
    <text evidence="1 4">Belongs to the pseudouridine synthase TruD family.</text>
</comment>
<keyword evidence="7" id="KW-1185">Reference proteome</keyword>
<dbReference type="InterPro" id="IPR043165">
    <property type="entry name" value="TruD_insert_sf"/>
</dbReference>
<dbReference type="GO" id="GO:0160150">
    <property type="term" value="F:tRNA pseudouridine(13) synthase activity"/>
    <property type="evidence" value="ECO:0007669"/>
    <property type="project" value="UniProtKB-EC"/>
</dbReference>
<dbReference type="SUPFAM" id="SSF55120">
    <property type="entry name" value="Pseudouridine synthase"/>
    <property type="match status" value="1"/>
</dbReference>
<dbReference type="InterPro" id="IPR042214">
    <property type="entry name" value="TruD_catalytic"/>
</dbReference>
<evidence type="ECO:0000256" key="4">
    <source>
        <dbReference type="HAMAP-Rule" id="MF_01082"/>
    </source>
</evidence>
<dbReference type="EMBL" id="JBHSWE010000001">
    <property type="protein sequence ID" value="MFC6670028.1"/>
    <property type="molecule type" value="Genomic_DNA"/>
</dbReference>
<dbReference type="PROSITE" id="PS01268">
    <property type="entry name" value="UPF0024"/>
    <property type="match status" value="1"/>
</dbReference>
<gene>
    <name evidence="4 6" type="primary">truD</name>
    <name evidence="6" type="ORF">ACFQDL_07960</name>
</gene>
<evidence type="ECO:0000256" key="2">
    <source>
        <dbReference type="ARBA" id="ARBA00022694"/>
    </source>
</evidence>
<dbReference type="InterPro" id="IPR011760">
    <property type="entry name" value="PsdUridine_synth_TruD_insert"/>
</dbReference>
<accession>A0ABW1ZXZ0</accession>
<reference evidence="7" key="1">
    <citation type="journal article" date="2019" name="Int. J. Syst. Evol. Microbiol.">
        <title>The Global Catalogue of Microorganisms (GCM) 10K type strain sequencing project: providing services to taxonomists for standard genome sequencing and annotation.</title>
        <authorList>
            <consortium name="The Broad Institute Genomics Platform"/>
            <consortium name="The Broad Institute Genome Sequencing Center for Infectious Disease"/>
            <person name="Wu L."/>
            <person name="Ma J."/>
        </authorList>
    </citation>
    <scope>NUCLEOTIDE SEQUENCE [LARGE SCALE GENOMIC DNA]</scope>
    <source>
        <strain evidence="7">NBRC 111756</strain>
    </source>
</reference>
<dbReference type="PANTHER" id="PTHR47811">
    <property type="entry name" value="TRNA PSEUDOURIDINE SYNTHASE D"/>
    <property type="match status" value="1"/>
</dbReference>
<dbReference type="HAMAP" id="MF_01082">
    <property type="entry name" value="TruD"/>
    <property type="match status" value="1"/>
</dbReference>
<protein>
    <recommendedName>
        <fullName evidence="4">tRNA pseudouridine synthase D</fullName>
        <ecNumber evidence="4">5.4.99.27</ecNumber>
    </recommendedName>
    <alternativeName>
        <fullName evidence="4">tRNA pseudouridine(13) synthase</fullName>
    </alternativeName>
    <alternativeName>
        <fullName evidence="4">tRNA pseudouridylate synthase D</fullName>
    </alternativeName>
    <alternativeName>
        <fullName evidence="4">tRNA-uridine isomerase D</fullName>
    </alternativeName>
</protein>
<dbReference type="PANTHER" id="PTHR47811:SF1">
    <property type="entry name" value="TRNA PSEUDOURIDINE SYNTHASE D"/>
    <property type="match status" value="1"/>
</dbReference>
<evidence type="ECO:0000313" key="7">
    <source>
        <dbReference type="Proteomes" id="UP001596422"/>
    </source>
</evidence>
<keyword evidence="2 4" id="KW-0819">tRNA processing</keyword>
<name>A0ABW1ZXZ0_9GAMM</name>
<sequence length="356" mass="40135">MNSDSHDFSRHFAWLNGEPSVSASIRHENADFQVVEQLGFEPEGEGEHVFLYIRKSGENTDWVARQLARFCQVSPREVGYAGKKDRHALTEQWFSVRLGVHRNLNWQLFGGDSIEVLKAVRHPRKLRLGVLRGNRFRLRLRDVSDMDGLEARFTLLAAGVPNYFGEQRFGFDFGNLDKGLALIRGELKERQRHKKGLYLSAVRSWLFNRLLSTRIEQGLWSRILPGDVLMLDGSHSCFGATPDAAGLDARLASGDLDLTGPLPGAAGQLLDGEALEWESRTLAPWQWLIDDLVQLGMRSERRALRLRPQGLAMERESDRQCWIEFELPAGAFATSVLRELCHVSVSRVAGGLSTDD</sequence>
<dbReference type="InterPro" id="IPR020103">
    <property type="entry name" value="PsdUridine_synth_cat_dom_sf"/>
</dbReference>
<keyword evidence="3 4" id="KW-0413">Isomerase</keyword>
<dbReference type="CDD" id="cd02575">
    <property type="entry name" value="PseudoU_synth_EcTruD"/>
    <property type="match status" value="1"/>
</dbReference>